<dbReference type="AlphaFoldDB" id="W6UNQ2"/>
<dbReference type="GeneID" id="36338024"/>
<keyword evidence="2" id="KW-1185">Reference proteome</keyword>
<accession>W6UNQ2</accession>
<name>W6UNQ2_ECHGR</name>
<protein>
    <submittedName>
        <fullName evidence="1">Uncharacterized protein</fullName>
    </submittedName>
</protein>
<reference evidence="1 2" key="1">
    <citation type="journal article" date="2013" name="Nat. Genet.">
        <title>The genome of the hydatid tapeworm Echinococcus granulosus.</title>
        <authorList>
            <person name="Zheng H."/>
            <person name="Zhang W."/>
            <person name="Zhang L."/>
            <person name="Zhang Z."/>
            <person name="Li J."/>
            <person name="Lu G."/>
            <person name="Zhu Y."/>
            <person name="Wang Y."/>
            <person name="Huang Y."/>
            <person name="Liu J."/>
            <person name="Kang H."/>
            <person name="Chen J."/>
            <person name="Wang L."/>
            <person name="Chen A."/>
            <person name="Yu S."/>
            <person name="Gao Z."/>
            <person name="Jin L."/>
            <person name="Gu W."/>
            <person name="Wang Z."/>
            <person name="Zhao L."/>
            <person name="Shi B."/>
            <person name="Wen H."/>
            <person name="Lin R."/>
            <person name="Jones M.K."/>
            <person name="Brejova B."/>
            <person name="Vinar T."/>
            <person name="Zhao G."/>
            <person name="McManus D.P."/>
            <person name="Chen Z."/>
            <person name="Zhou Y."/>
            <person name="Wang S."/>
        </authorList>
    </citation>
    <scope>NUCLEOTIDE SEQUENCE [LARGE SCALE GENOMIC DNA]</scope>
</reference>
<dbReference type="CTD" id="36338024"/>
<dbReference type="KEGG" id="egl:EGR_02309"/>
<comment type="caution">
    <text evidence="1">The sequence shown here is derived from an EMBL/GenBank/DDBJ whole genome shotgun (WGS) entry which is preliminary data.</text>
</comment>
<gene>
    <name evidence="1" type="ORF">EGR_02309</name>
</gene>
<sequence>MGRGCGKFTFLSGISVGSAVGTFDFILRANAKNAVAMSIMAGLFAGSLAKNVSMSVSDKVPYWEYKRDLDERLRSKLVDEKTEMHGS</sequence>
<evidence type="ECO:0000313" key="2">
    <source>
        <dbReference type="Proteomes" id="UP000019149"/>
    </source>
</evidence>
<proteinExistence type="predicted"/>
<dbReference type="RefSeq" id="XP_024354064.1">
    <property type="nucleotide sequence ID" value="XM_024491558.1"/>
</dbReference>
<dbReference type="EMBL" id="APAU02000010">
    <property type="protein sequence ID" value="EUB62868.1"/>
    <property type="molecule type" value="Genomic_DNA"/>
</dbReference>
<evidence type="ECO:0000313" key="1">
    <source>
        <dbReference type="EMBL" id="EUB62868.1"/>
    </source>
</evidence>
<dbReference type="Proteomes" id="UP000019149">
    <property type="component" value="Unassembled WGS sequence"/>
</dbReference>
<organism evidence="1 2">
    <name type="scientific">Echinococcus granulosus</name>
    <name type="common">Hydatid tapeworm</name>
    <dbReference type="NCBI Taxonomy" id="6210"/>
    <lineage>
        <taxon>Eukaryota</taxon>
        <taxon>Metazoa</taxon>
        <taxon>Spiralia</taxon>
        <taxon>Lophotrochozoa</taxon>
        <taxon>Platyhelminthes</taxon>
        <taxon>Cestoda</taxon>
        <taxon>Eucestoda</taxon>
        <taxon>Cyclophyllidea</taxon>
        <taxon>Taeniidae</taxon>
        <taxon>Echinococcus</taxon>
        <taxon>Echinococcus granulosus group</taxon>
    </lineage>
</organism>